<dbReference type="Proteomes" id="UP000249616">
    <property type="component" value="Plasmid unnamed1"/>
</dbReference>
<name>A0A2Z4JF82_9ACTN</name>
<geneLocation type="plasmid" evidence="2 3">
    <name>unnamed1</name>
</geneLocation>
<keyword evidence="2" id="KW-0614">Plasmid</keyword>
<reference evidence="3" key="1">
    <citation type="submission" date="2018-06" db="EMBL/GenBank/DDBJ databases">
        <authorList>
            <person name="Li K."/>
        </authorList>
    </citation>
    <scope>NUCLEOTIDE SEQUENCE [LARGE SCALE GENOMIC DNA]</scope>
    <source>
        <strain evidence="3">ZFG47</strain>
        <plasmid evidence="3">unnamed1</plasmid>
    </source>
</reference>
<dbReference type="KEGG" id="scad:DN051_41260"/>
<evidence type="ECO:0000313" key="3">
    <source>
        <dbReference type="Proteomes" id="UP000249616"/>
    </source>
</evidence>
<organism evidence="2 3">
    <name type="scientific">Streptomyces cadmiisoli</name>
    <dbReference type="NCBI Taxonomy" id="2184053"/>
    <lineage>
        <taxon>Bacteria</taxon>
        <taxon>Bacillati</taxon>
        <taxon>Actinomycetota</taxon>
        <taxon>Actinomycetes</taxon>
        <taxon>Kitasatosporales</taxon>
        <taxon>Streptomycetaceae</taxon>
        <taxon>Streptomyces</taxon>
        <taxon>Streptomyces aurantiacus group</taxon>
    </lineage>
</organism>
<proteinExistence type="predicted"/>
<protein>
    <submittedName>
        <fullName evidence="2">Uncharacterized protein</fullName>
    </submittedName>
</protein>
<dbReference type="EMBL" id="CP030074">
    <property type="protein sequence ID" value="AWW43608.1"/>
    <property type="molecule type" value="Genomic_DNA"/>
</dbReference>
<feature type="region of interest" description="Disordered" evidence="1">
    <location>
        <begin position="169"/>
        <end position="188"/>
    </location>
</feature>
<evidence type="ECO:0000256" key="1">
    <source>
        <dbReference type="SAM" id="MobiDB-lite"/>
    </source>
</evidence>
<gene>
    <name evidence="2" type="ORF">DN051_41260</name>
</gene>
<accession>A0A2Z4JF82</accession>
<feature type="compositionally biased region" description="Basic and acidic residues" evidence="1">
    <location>
        <begin position="178"/>
        <end position="188"/>
    </location>
</feature>
<dbReference type="AlphaFoldDB" id="A0A2Z4JF82"/>
<dbReference type="SUPFAM" id="SSF56973">
    <property type="entry name" value="Aerolisin/ETX pore-forming domain"/>
    <property type="match status" value="1"/>
</dbReference>
<keyword evidence="3" id="KW-1185">Reference proteome</keyword>
<sequence length="188" mass="20733">MLFAGSLLTAPSAQAEETPPTEAELLAKCDNGTKKCVFHPSGPLVEVAGERRKVGDEAYNCTPRLQRSGITWSDTVEETNSVGTSTTVGAGFGGPLSISITTSFETTWKSAKTESATTFIDVRPYQIGWLERTPDMQKVQGTYELIFEDHFKGHRYWYVPFEATGPLETSSMAQRSRPMTEEEKANHC</sequence>
<evidence type="ECO:0000313" key="2">
    <source>
        <dbReference type="EMBL" id="AWW43608.1"/>
    </source>
</evidence>